<evidence type="ECO:0000313" key="2">
    <source>
        <dbReference type="EMBL" id="GAA3899441.1"/>
    </source>
</evidence>
<protein>
    <submittedName>
        <fullName evidence="2">Uncharacterized protein</fullName>
    </submittedName>
</protein>
<proteinExistence type="predicted"/>
<organism evidence="2 3">
    <name type="scientific">Streptomyces gulbargensis</name>
    <dbReference type="NCBI Taxonomy" id="364901"/>
    <lineage>
        <taxon>Bacteria</taxon>
        <taxon>Bacillati</taxon>
        <taxon>Actinomycetota</taxon>
        <taxon>Actinomycetes</taxon>
        <taxon>Kitasatosporales</taxon>
        <taxon>Streptomycetaceae</taxon>
        <taxon>Streptomyces</taxon>
    </lineage>
</organism>
<comment type="caution">
    <text evidence="2">The sequence shown here is derived from an EMBL/GenBank/DDBJ whole genome shotgun (WGS) entry which is preliminary data.</text>
</comment>
<sequence length="79" mass="8295">MATRARVEHTRDHVSMSDLLASCAAASALSTPPERPAPAGDGDEGGAHAHGREPLAGGQEYADEHTEHGRRRRVRGTAA</sequence>
<name>A0ABP7LFM9_9ACTN</name>
<reference evidence="3" key="1">
    <citation type="journal article" date="2019" name="Int. J. Syst. Evol. Microbiol.">
        <title>The Global Catalogue of Microorganisms (GCM) 10K type strain sequencing project: providing services to taxonomists for standard genome sequencing and annotation.</title>
        <authorList>
            <consortium name="The Broad Institute Genomics Platform"/>
            <consortium name="The Broad Institute Genome Sequencing Center for Infectious Disease"/>
            <person name="Wu L."/>
            <person name="Ma J."/>
        </authorList>
    </citation>
    <scope>NUCLEOTIDE SEQUENCE [LARGE SCALE GENOMIC DNA]</scope>
    <source>
        <strain evidence="3">JCM 16956</strain>
    </source>
</reference>
<dbReference type="EMBL" id="BAABAJ010000002">
    <property type="protein sequence ID" value="GAA3899441.1"/>
    <property type="molecule type" value="Genomic_DNA"/>
</dbReference>
<evidence type="ECO:0000313" key="3">
    <source>
        <dbReference type="Proteomes" id="UP001501000"/>
    </source>
</evidence>
<gene>
    <name evidence="2" type="ORF">GCM10022244_07010</name>
</gene>
<feature type="compositionally biased region" description="Basic residues" evidence="1">
    <location>
        <begin position="68"/>
        <end position="79"/>
    </location>
</feature>
<evidence type="ECO:0000256" key="1">
    <source>
        <dbReference type="SAM" id="MobiDB-lite"/>
    </source>
</evidence>
<keyword evidence="3" id="KW-1185">Reference proteome</keyword>
<dbReference type="RefSeq" id="WP_345278523.1">
    <property type="nucleotide sequence ID" value="NZ_BAABAJ010000002.1"/>
</dbReference>
<accession>A0ABP7LFM9</accession>
<feature type="region of interest" description="Disordered" evidence="1">
    <location>
        <begin position="25"/>
        <end position="79"/>
    </location>
</feature>
<dbReference type="Proteomes" id="UP001501000">
    <property type="component" value="Unassembled WGS sequence"/>
</dbReference>